<protein>
    <submittedName>
        <fullName evidence="2">Uncharacterized protein</fullName>
    </submittedName>
</protein>
<gene>
    <name evidence="2" type="ORF">FIBSPDRAFT_929491</name>
</gene>
<sequence length="589" mass="65138">MAKSLSESSRYSRARPALFAPRVWLSQRRQTLASSEPSQGLRDSYLVGPSPRPRHERRGEFPMMLPSEDAAAKEADLLFLNDLSPFQLEQLATSLRTWNDSHTLATYCEEVNDWVSWNGIPYHTKHDGTRVPYTPSSWSRVGIRQPMYCGHVTNTFCLKEDCEMVFYRDTTRGKGNGQRWVGRARQHNCKFMVIIPGLDDLKMLLNATTGLALPPSSQTSASSNSTGLPPSSLPSTPSSSRTANTASSSRLTTSPQHPARLDNFYDGDEILERSDCALKTIWMSSAERLHYHPANDRDWPPESLYHYHLISCPQPFTELGLADTMIGMAMSHFNSPEGISQDVHRLIFSASTLCTGCRNQFSIDGFREHIAPDGCCSNPKFSATPVYPAPPIHPAADFNNPPPELRQFHPWSKPSTPDVTFEGSMIGRALLEWNSRVGIPQDAWATVASAQLKCHGCDLVRSFDGDAMHRDVNGLPFCGGPPMDTDDDKVNEDEADEEEVAQVSMGKVVANRPAPCAIECETLSFGQLVGMLAGDEAVGHGQVNVGYIVIGSGGVEGGEFREDHPNGAWGRMLGRLLANCWLEKQKIRW</sequence>
<evidence type="ECO:0000256" key="1">
    <source>
        <dbReference type="SAM" id="MobiDB-lite"/>
    </source>
</evidence>
<dbReference type="EMBL" id="KV417522">
    <property type="protein sequence ID" value="KZP25258.1"/>
    <property type="molecule type" value="Genomic_DNA"/>
</dbReference>
<name>A0A166NPZ4_9AGAM</name>
<accession>A0A166NPZ4</accession>
<reference evidence="2 3" key="1">
    <citation type="journal article" date="2016" name="Mol. Biol. Evol.">
        <title>Comparative Genomics of Early-Diverging Mushroom-Forming Fungi Provides Insights into the Origins of Lignocellulose Decay Capabilities.</title>
        <authorList>
            <person name="Nagy L.G."/>
            <person name="Riley R."/>
            <person name="Tritt A."/>
            <person name="Adam C."/>
            <person name="Daum C."/>
            <person name="Floudas D."/>
            <person name="Sun H."/>
            <person name="Yadav J.S."/>
            <person name="Pangilinan J."/>
            <person name="Larsson K.H."/>
            <person name="Matsuura K."/>
            <person name="Barry K."/>
            <person name="Labutti K."/>
            <person name="Kuo R."/>
            <person name="Ohm R.A."/>
            <person name="Bhattacharya S.S."/>
            <person name="Shirouzu T."/>
            <person name="Yoshinaga Y."/>
            <person name="Martin F.M."/>
            <person name="Grigoriev I.V."/>
            <person name="Hibbett D.S."/>
        </authorList>
    </citation>
    <scope>NUCLEOTIDE SEQUENCE [LARGE SCALE GENOMIC DNA]</scope>
    <source>
        <strain evidence="2 3">CBS 109695</strain>
    </source>
</reference>
<dbReference type="Proteomes" id="UP000076532">
    <property type="component" value="Unassembled WGS sequence"/>
</dbReference>
<evidence type="ECO:0000313" key="3">
    <source>
        <dbReference type="Proteomes" id="UP000076532"/>
    </source>
</evidence>
<feature type="region of interest" description="Disordered" evidence="1">
    <location>
        <begin position="30"/>
        <end position="59"/>
    </location>
</feature>
<feature type="compositionally biased region" description="Low complexity" evidence="1">
    <location>
        <begin position="213"/>
        <end position="254"/>
    </location>
</feature>
<organism evidence="2 3">
    <name type="scientific">Athelia psychrophila</name>
    <dbReference type="NCBI Taxonomy" id="1759441"/>
    <lineage>
        <taxon>Eukaryota</taxon>
        <taxon>Fungi</taxon>
        <taxon>Dikarya</taxon>
        <taxon>Basidiomycota</taxon>
        <taxon>Agaricomycotina</taxon>
        <taxon>Agaricomycetes</taxon>
        <taxon>Agaricomycetidae</taxon>
        <taxon>Atheliales</taxon>
        <taxon>Atheliaceae</taxon>
        <taxon>Athelia</taxon>
    </lineage>
</organism>
<proteinExistence type="predicted"/>
<keyword evidence="3" id="KW-1185">Reference proteome</keyword>
<evidence type="ECO:0000313" key="2">
    <source>
        <dbReference type="EMBL" id="KZP25258.1"/>
    </source>
</evidence>
<dbReference type="AlphaFoldDB" id="A0A166NPZ4"/>
<feature type="region of interest" description="Disordered" evidence="1">
    <location>
        <begin position="213"/>
        <end position="260"/>
    </location>
</feature>
<dbReference type="STRING" id="436010.A0A166NPZ4"/>
<dbReference type="OrthoDB" id="3071161at2759"/>